<feature type="binding site" evidence="5">
    <location>
        <position position="343"/>
    </location>
    <ligand>
        <name>ATP</name>
        <dbReference type="ChEBI" id="CHEBI:30616"/>
    </ligand>
</feature>
<dbReference type="EMBL" id="FQ312005">
    <property type="protein sequence ID" value="CBW26151.1"/>
    <property type="molecule type" value="Genomic_DNA"/>
</dbReference>
<protein>
    <submittedName>
        <fullName evidence="6">Chaperone protein (Heat shock protein)</fullName>
    </submittedName>
</protein>
<feature type="binding site" evidence="5">
    <location>
        <begin position="96"/>
        <end position="97"/>
    </location>
    <ligand>
        <name>ATP</name>
        <dbReference type="ChEBI" id="CHEBI:30616"/>
    </ligand>
</feature>
<feature type="binding site" evidence="5">
    <location>
        <position position="81"/>
    </location>
    <ligand>
        <name>ATP</name>
        <dbReference type="ChEBI" id="CHEBI:30616"/>
    </ligand>
</feature>
<dbReference type="SUPFAM" id="SSF54211">
    <property type="entry name" value="Ribosomal protein S5 domain 2-like"/>
    <property type="match status" value="1"/>
</dbReference>
<dbReference type="PIRSF" id="PIRSF002583">
    <property type="entry name" value="Hsp90"/>
    <property type="match status" value="1"/>
</dbReference>
<dbReference type="PATRIC" id="fig|862908.3.peg.1216"/>
<proteinExistence type="inferred from homology"/>
<gene>
    <name evidence="6" type="primary">htpG</name>
    <name evidence="6" type="ordered locus">BMS_1278</name>
</gene>
<feature type="binding site" evidence="5">
    <location>
        <position position="76"/>
    </location>
    <ligand>
        <name>ATP</name>
        <dbReference type="ChEBI" id="CHEBI:30616"/>
    </ligand>
</feature>
<evidence type="ECO:0000313" key="6">
    <source>
        <dbReference type="EMBL" id="CBW26151.1"/>
    </source>
</evidence>
<dbReference type="InterPro" id="IPR037196">
    <property type="entry name" value="HSP90_C"/>
</dbReference>
<dbReference type="SUPFAM" id="SSF110942">
    <property type="entry name" value="HSP90 C-terminal domain"/>
    <property type="match status" value="1"/>
</dbReference>
<dbReference type="HOGENOM" id="CLU_006684_3_2_7"/>
<dbReference type="PANTHER" id="PTHR11528">
    <property type="entry name" value="HEAT SHOCK PROTEIN 90 FAMILY MEMBER"/>
    <property type="match status" value="1"/>
</dbReference>
<dbReference type="Gene3D" id="1.20.120.790">
    <property type="entry name" value="Heat shock protein 90, C-terminal domain"/>
    <property type="match status" value="1"/>
</dbReference>
<feature type="binding site" evidence="5">
    <location>
        <position position="37"/>
    </location>
    <ligand>
        <name>ATP</name>
        <dbReference type="ChEBI" id="CHEBI:30616"/>
    </ligand>
</feature>
<dbReference type="GO" id="GO:0005524">
    <property type="term" value="F:ATP binding"/>
    <property type="evidence" value="ECO:0007669"/>
    <property type="project" value="UniProtKB-KW"/>
</dbReference>
<evidence type="ECO:0000256" key="1">
    <source>
        <dbReference type="ARBA" id="ARBA00008239"/>
    </source>
</evidence>
<evidence type="ECO:0000256" key="5">
    <source>
        <dbReference type="PIRSR" id="PIRSR002583-1"/>
    </source>
</evidence>
<feature type="binding site" evidence="5">
    <location>
        <position position="33"/>
    </location>
    <ligand>
        <name>ATP</name>
        <dbReference type="ChEBI" id="CHEBI:30616"/>
    </ligand>
</feature>
<dbReference type="eggNOG" id="COG0326">
    <property type="taxonomic scope" value="Bacteria"/>
</dbReference>
<dbReference type="Pfam" id="PF00183">
    <property type="entry name" value="HSP90"/>
    <property type="match status" value="1"/>
</dbReference>
<keyword evidence="4" id="KW-0143">Chaperone</keyword>
<dbReference type="PRINTS" id="PR00775">
    <property type="entry name" value="HEATSHOCK90"/>
</dbReference>
<dbReference type="SUPFAM" id="SSF55874">
    <property type="entry name" value="ATPase domain of HSP90 chaperone/DNA topoisomerase II/histidine kinase"/>
    <property type="match status" value="1"/>
</dbReference>
<dbReference type="GO" id="GO:0016887">
    <property type="term" value="F:ATP hydrolysis activity"/>
    <property type="evidence" value="ECO:0007669"/>
    <property type="project" value="InterPro"/>
</dbReference>
<dbReference type="Gene3D" id="3.30.230.80">
    <property type="match status" value="1"/>
</dbReference>
<dbReference type="KEGG" id="bmx:BMS_1278"/>
<dbReference type="CDD" id="cd16927">
    <property type="entry name" value="HATPase_Hsp90-like"/>
    <property type="match status" value="1"/>
</dbReference>
<dbReference type="NCBIfam" id="NF003555">
    <property type="entry name" value="PRK05218.1"/>
    <property type="match status" value="1"/>
</dbReference>
<evidence type="ECO:0000313" key="7">
    <source>
        <dbReference type="Proteomes" id="UP000008963"/>
    </source>
</evidence>
<dbReference type="InterPro" id="IPR036890">
    <property type="entry name" value="HATPase_C_sf"/>
</dbReference>
<name>E1WZ54_HALMS</name>
<feature type="binding site" evidence="5">
    <location>
        <position position="170"/>
    </location>
    <ligand>
        <name>ATP</name>
        <dbReference type="ChEBI" id="CHEBI:30616"/>
    </ligand>
</feature>
<dbReference type="InterPro" id="IPR001404">
    <property type="entry name" value="Hsp90_fam"/>
</dbReference>
<evidence type="ECO:0000256" key="2">
    <source>
        <dbReference type="ARBA" id="ARBA00022741"/>
    </source>
</evidence>
<dbReference type="Gene3D" id="3.40.50.11260">
    <property type="match status" value="1"/>
</dbReference>
<dbReference type="Proteomes" id="UP000008963">
    <property type="component" value="Chromosome"/>
</dbReference>
<dbReference type="AlphaFoldDB" id="E1WZ54"/>
<dbReference type="Gene3D" id="3.30.565.10">
    <property type="entry name" value="Histidine kinase-like ATPase, C-terminal domain"/>
    <property type="match status" value="1"/>
</dbReference>
<dbReference type="STRING" id="862908.BMS_1278"/>
<keyword evidence="7" id="KW-1185">Reference proteome</keyword>
<dbReference type="OrthoDB" id="5297101at2"/>
<evidence type="ECO:0000256" key="4">
    <source>
        <dbReference type="ARBA" id="ARBA00023186"/>
    </source>
</evidence>
<comment type="similarity">
    <text evidence="1">Belongs to the heat shock protein 90 family.</text>
</comment>
<dbReference type="RefSeq" id="WP_014243935.1">
    <property type="nucleotide sequence ID" value="NC_016620.1"/>
</dbReference>
<dbReference type="InterPro" id="IPR020575">
    <property type="entry name" value="Hsp90_N"/>
</dbReference>
<sequence length="645" mass="73426">MTERKGNISVNTSDIFPIIKKWLYSEHDIFIRELVANATDAITKRHTLSRNLNVEIPQGSINISVNKDNKLITISDNGLGMSEADIEKYIAQLAFSGAEEFVKKLKDEGAEDGQDIIGKFGLGFYSAFMVADKVEIESLSMNEGAKATKWICEGDTEYTFTDSTKETIGTTIYLHINEESAEFLNEWKLSETLRNHCDYMPYEIGVLDEMKPPQKPLKEDGTVDEEAPAVAVTPTIINETRPIWKRDPKELKDEDYKEFYRKQFPMDGDPLFWIHLKVDHPFTLEGVLFFPKFNPMKPQNEHNIRLYCKQVFVSDNVKNVIPDFLSLLKGSIDSVDIPLNVSRSSLQGDPNVQKISNYVVKKVAEALKVLFKKDREKFETIWEDIHLFIKYGCVSDPKFDELMRERVVYKASNGKYLTLGEYLEATPEKYKEKMKGKVLYFEKEKSDAALKNQLLAEGLLAIECDDHIDPHFFQHTETKKIGEETLQFVSVDSEIGNLLESENTTEEDMKIKDLFSNILAPKKEGEENSLDGNDVEISKITGSTTPAYFKVDEQMKRFAKMAQSMGQQNTMFPTKKTLVINPSSPLIQNALKIHEKGGNEALVEKICHHVEDLALISSEGLKADEKELFIARTQDLMQELTTLAL</sequence>
<organism evidence="6 7">
    <name type="scientific">Halobacteriovorax marinus (strain ATCC BAA-682 / DSM 15412 / SJ)</name>
    <name type="common">Bacteriovorax marinus</name>
    <dbReference type="NCBI Taxonomy" id="862908"/>
    <lineage>
        <taxon>Bacteria</taxon>
        <taxon>Pseudomonadati</taxon>
        <taxon>Bdellovibrionota</taxon>
        <taxon>Bacteriovoracia</taxon>
        <taxon>Bacteriovoracales</taxon>
        <taxon>Halobacteriovoraceae</taxon>
        <taxon>Halobacteriovorax</taxon>
    </lineage>
</organism>
<dbReference type="InterPro" id="IPR020568">
    <property type="entry name" value="Ribosomal_Su5_D2-typ_SF"/>
</dbReference>
<dbReference type="Pfam" id="PF13589">
    <property type="entry name" value="HATPase_c_3"/>
    <property type="match status" value="1"/>
</dbReference>
<dbReference type="GO" id="GO:0140662">
    <property type="term" value="F:ATP-dependent protein folding chaperone"/>
    <property type="evidence" value="ECO:0007669"/>
    <property type="project" value="InterPro"/>
</dbReference>
<dbReference type="GO" id="GO:0051082">
    <property type="term" value="F:unfolded protein binding"/>
    <property type="evidence" value="ECO:0007669"/>
    <property type="project" value="InterPro"/>
</dbReference>
<keyword evidence="2 5" id="KW-0547">Nucleotide-binding</keyword>
<reference evidence="7" key="1">
    <citation type="journal article" date="2013" name="ISME J.">
        <title>A small predatory core genome in the divergent marine Bacteriovorax marinus SJ and the terrestrial Bdellovibrio bacteriovorus.</title>
        <authorList>
            <person name="Crossman L.C."/>
            <person name="Chen H."/>
            <person name="Cerdeno-Tarraga A.M."/>
            <person name="Brooks K."/>
            <person name="Quail M.A."/>
            <person name="Pineiro S.A."/>
            <person name="Hobley L."/>
            <person name="Sockett R.E."/>
            <person name="Bentley S.D."/>
            <person name="Parkhill J."/>
            <person name="Williams H.N."/>
            <person name="Stine O.C."/>
        </authorList>
    </citation>
    <scope>NUCLEOTIDE SEQUENCE [LARGE SCALE GENOMIC DNA]</scope>
    <source>
        <strain evidence="7">ATCC BAA-682 / DSM 15412 / SJ</strain>
    </source>
</reference>
<evidence type="ECO:0000256" key="3">
    <source>
        <dbReference type="ARBA" id="ARBA00022840"/>
    </source>
</evidence>
<accession>E1WZ54</accession>
<keyword evidence="3 5" id="KW-0067">ATP-binding</keyword>